<dbReference type="InterPro" id="IPR042188">
    <property type="entry name" value="MmgE/PrpD_sf_2"/>
</dbReference>
<dbReference type="Pfam" id="PF19305">
    <property type="entry name" value="MmgE_PrpD_C"/>
    <property type="match status" value="1"/>
</dbReference>
<keyword evidence="5" id="KW-1185">Reference proteome</keyword>
<feature type="domain" description="MmgE/PrpD C-terminal" evidence="3">
    <location>
        <begin position="280"/>
        <end position="449"/>
    </location>
</feature>
<dbReference type="Pfam" id="PF03972">
    <property type="entry name" value="MmgE_PrpD_N"/>
    <property type="match status" value="1"/>
</dbReference>
<comment type="similarity">
    <text evidence="1">Belongs to the PrpD family.</text>
</comment>
<accession>A0A7T1WUZ3</accession>
<dbReference type="Gene3D" id="3.30.1330.120">
    <property type="entry name" value="2-methylcitrate dehydratase PrpD"/>
    <property type="match status" value="1"/>
</dbReference>
<sequence length="463" mass="49436">MTGSMSPDATGEIARFVSEARFEDLASATVEQLKRLILDGVANAVGGLSTAASRIQGSVVSGLGSERAARVLGSGEHVSVLAASYVNAACANALDFDDTYKTFLHPGATAVPPSFAVAEKVSAHGRDVLAAVAVGYEVAIRVAEAAFPSPERLRQVWGFATWQTLGSAAAAASLLGLDTETTRHALGAAAFNAPVPSVRKIGLEPEDRPLSWTKNNYGWAAMGGVLGALLARDGFRSSRTVLDGDHGFWTMAGSDRFDAELLTAGLGEEFRLGATRIKPYASCRWTHSALDCVRQLRRSGELPPLADIERVEVHTFRELASNFTNPAPEDIVDAQFSLPYLLALELVERSPGRGLKESDLTDPAVLGVAARIAVHHDEEMDASFHHGQMPSRVVFRTRSGKVVEVAVADPVWGAPEDPFTDDDLMVKCTALLEPAWGRAATRKLIEGILDLDRVTDLATILPE</sequence>
<gene>
    <name evidence="4" type="ORF">G4Z16_31370</name>
</gene>
<proteinExistence type="inferred from homology"/>
<dbReference type="InterPro" id="IPR005656">
    <property type="entry name" value="MmgE_PrpD"/>
</dbReference>
<dbReference type="KEGG" id="sbat:G4Z16_31370"/>
<dbReference type="SUPFAM" id="SSF103378">
    <property type="entry name" value="2-methylcitrate dehydratase PrpD"/>
    <property type="match status" value="1"/>
</dbReference>
<dbReference type="InterPro" id="IPR036148">
    <property type="entry name" value="MmgE/PrpD_sf"/>
</dbReference>
<dbReference type="InterPro" id="IPR042183">
    <property type="entry name" value="MmgE/PrpD_sf_1"/>
</dbReference>
<name>A0A7T1WUZ3_9ACTN</name>
<evidence type="ECO:0000313" key="4">
    <source>
        <dbReference type="EMBL" id="QPP10181.1"/>
    </source>
</evidence>
<dbReference type="PANTHER" id="PTHR16943">
    <property type="entry name" value="2-METHYLCITRATE DEHYDRATASE-RELATED"/>
    <property type="match status" value="1"/>
</dbReference>
<dbReference type="InterPro" id="IPR045337">
    <property type="entry name" value="MmgE_PrpD_C"/>
</dbReference>
<feature type="domain" description="MmgE/PrpD N-terminal" evidence="2">
    <location>
        <begin position="12"/>
        <end position="252"/>
    </location>
</feature>
<dbReference type="Proteomes" id="UP000595046">
    <property type="component" value="Chromosome"/>
</dbReference>
<evidence type="ECO:0000259" key="2">
    <source>
        <dbReference type="Pfam" id="PF03972"/>
    </source>
</evidence>
<evidence type="ECO:0000259" key="3">
    <source>
        <dbReference type="Pfam" id="PF19305"/>
    </source>
</evidence>
<dbReference type="PANTHER" id="PTHR16943:SF8">
    <property type="entry name" value="2-METHYLCITRATE DEHYDRATASE"/>
    <property type="match status" value="1"/>
</dbReference>
<dbReference type="InterPro" id="IPR045336">
    <property type="entry name" value="MmgE_PrpD_N"/>
</dbReference>
<dbReference type="RefSeq" id="WP_197353938.1">
    <property type="nucleotide sequence ID" value="NZ_CP048882.1"/>
</dbReference>
<reference evidence="5" key="1">
    <citation type="submission" date="2020-02" db="EMBL/GenBank/DDBJ databases">
        <title>Streptomyces sp. ASO4wet.</title>
        <authorList>
            <person name="Risdian C."/>
            <person name="Landwehr W."/>
            <person name="Schupp P."/>
            <person name="Wink J."/>
        </authorList>
    </citation>
    <scope>NUCLEOTIDE SEQUENCE [LARGE SCALE GENOMIC DNA]</scope>
    <source>
        <strain evidence="5">ASO4wet</strain>
    </source>
</reference>
<dbReference type="AlphaFoldDB" id="A0A7T1WUZ3"/>
<protein>
    <submittedName>
        <fullName evidence="4">MmgE/PrpD family protein</fullName>
    </submittedName>
</protein>
<dbReference type="Gene3D" id="1.10.4100.10">
    <property type="entry name" value="2-methylcitrate dehydratase PrpD"/>
    <property type="match status" value="1"/>
</dbReference>
<evidence type="ECO:0000256" key="1">
    <source>
        <dbReference type="ARBA" id="ARBA00006174"/>
    </source>
</evidence>
<organism evidence="4 5">
    <name type="scientific">Streptomyces bathyalis</name>
    <dbReference type="NCBI Taxonomy" id="2710756"/>
    <lineage>
        <taxon>Bacteria</taxon>
        <taxon>Bacillati</taxon>
        <taxon>Actinomycetota</taxon>
        <taxon>Actinomycetes</taxon>
        <taxon>Kitasatosporales</taxon>
        <taxon>Streptomycetaceae</taxon>
        <taxon>Streptomyces</taxon>
    </lineage>
</organism>
<evidence type="ECO:0000313" key="5">
    <source>
        <dbReference type="Proteomes" id="UP000595046"/>
    </source>
</evidence>
<dbReference type="GO" id="GO:0016829">
    <property type="term" value="F:lyase activity"/>
    <property type="evidence" value="ECO:0007669"/>
    <property type="project" value="InterPro"/>
</dbReference>
<dbReference type="EMBL" id="CP048882">
    <property type="protein sequence ID" value="QPP10181.1"/>
    <property type="molecule type" value="Genomic_DNA"/>
</dbReference>